<feature type="region of interest" description="Disordered" evidence="1">
    <location>
        <begin position="191"/>
        <end position="248"/>
    </location>
</feature>
<dbReference type="AlphaFoldDB" id="A0A2M8AJE1"/>
<reference evidence="3" key="1">
    <citation type="submission" date="2017-09" db="EMBL/GenBank/DDBJ databases">
        <title>Depth-based differentiation of microbial function through sediment-hosted aquifers and enrichment of novel symbionts in the deep terrestrial subsurface.</title>
        <authorList>
            <person name="Probst A.J."/>
            <person name="Ladd B."/>
            <person name="Jarett J.K."/>
            <person name="Geller-Mcgrath D.E."/>
            <person name="Sieber C.M.K."/>
            <person name="Emerson J.B."/>
            <person name="Anantharaman K."/>
            <person name="Thomas B.C."/>
            <person name="Malmstrom R."/>
            <person name="Stieglmeier M."/>
            <person name="Klingl A."/>
            <person name="Woyke T."/>
            <person name="Ryan C.M."/>
            <person name="Banfield J.F."/>
        </authorList>
    </citation>
    <scope>NUCLEOTIDE SEQUENCE [LARGE SCALE GENOMIC DNA]</scope>
</reference>
<feature type="compositionally biased region" description="Low complexity" evidence="1">
    <location>
        <begin position="197"/>
        <end position="248"/>
    </location>
</feature>
<organism evidence="2 3">
    <name type="scientific">Candidatus Falkowbacteria bacterium CG_4_9_14_3_um_filter_38_19</name>
    <dbReference type="NCBI Taxonomy" id="1974559"/>
    <lineage>
        <taxon>Bacteria</taxon>
        <taxon>Candidatus Falkowiibacteriota</taxon>
    </lineage>
</organism>
<comment type="caution">
    <text evidence="2">The sequence shown here is derived from an EMBL/GenBank/DDBJ whole genome shotgun (WGS) entry which is preliminary data.</text>
</comment>
<gene>
    <name evidence="2" type="ORF">CO116_00695</name>
</gene>
<accession>A0A2M8AJE1</accession>
<evidence type="ECO:0000256" key="1">
    <source>
        <dbReference type="SAM" id="MobiDB-lite"/>
    </source>
</evidence>
<dbReference type="EMBL" id="PFUO01000032">
    <property type="protein sequence ID" value="PJB17627.1"/>
    <property type="molecule type" value="Genomic_DNA"/>
</dbReference>
<evidence type="ECO:0000313" key="3">
    <source>
        <dbReference type="Proteomes" id="UP000230611"/>
    </source>
</evidence>
<protein>
    <submittedName>
        <fullName evidence="2">Uncharacterized protein</fullName>
    </submittedName>
</protein>
<evidence type="ECO:0000313" key="2">
    <source>
        <dbReference type="EMBL" id="PJB17627.1"/>
    </source>
</evidence>
<proteinExistence type="predicted"/>
<name>A0A2M8AJE1_9BACT</name>
<dbReference type="Proteomes" id="UP000230611">
    <property type="component" value="Unassembled WGS sequence"/>
</dbReference>
<sequence length="381" mass="41958">MYGEATASSFGFSSASSTTFTLDQGNLERPMLYEVFISREPNEENRNVYGIYNGEEWQKVANLYKPYWPSGGGVTTFAGDCIGTINPEEVKRCTITFNDGDIKYGWGYTEISPGFYNEKMQPLTTVCTYKNRGQFYGDKLVKAPAPSPEDNIIGCLTMKTEAEYKAEAEAAAKAAERASLLELIREEISNTNSEPVQQPLSRQQTQSQPLPSIVSTTPTTETEQTSDTNTTNSTNITDSNTSIANPATTAASDSSASIIKDARNIGKRLAGRIILQVQQSGEAWYLSPGTKKAYFLGRPADAFRIMREQGLGISESTYRAMASNVPRNLAGKILLRVEAKGEAYYANPQNLKLYYLGRPSDAFKVMRELGLGITNQNFNNL</sequence>